<keyword evidence="4" id="KW-0010">Activator</keyword>
<dbReference type="GO" id="GO:0003677">
    <property type="term" value="F:DNA binding"/>
    <property type="evidence" value="ECO:0007669"/>
    <property type="project" value="UniProtKB-KW"/>
</dbReference>
<dbReference type="Gene3D" id="3.40.190.10">
    <property type="entry name" value="Periplasmic binding protein-like II"/>
    <property type="match status" value="2"/>
</dbReference>
<dbReference type="STRING" id="161895.CPHO_08090"/>
<name>A0A1L7D6H5_9CORY</name>
<dbReference type="KEGG" id="cpho:CPHO_08090"/>
<sequence>MSKTLTVAFVTGTEPAKWFERYRALAGREVTLDTANADDALGQVLLGQADLALARVPDSRITEAFHIVRLYDEEPGVAVPKDSVFAELGEAVHPRDIEDEIVNYQIPPDASVDVVAVRDALQIVAANVGVAVAPRPLLKVLAKKQVVPLGLRVLEDHPRTSIALVWSKDSDSEEIQSFVGVCRGRKSSSSRGPVEKLSAREKSKAKQARRAKASAAQSEISQKSKRKRQTLSNRKNGSNRRKLR</sequence>
<accession>A0A1L7D6H5</accession>
<feature type="compositionally biased region" description="Basic and acidic residues" evidence="6">
    <location>
        <begin position="193"/>
        <end position="204"/>
    </location>
</feature>
<evidence type="ECO:0000256" key="1">
    <source>
        <dbReference type="ARBA" id="ARBA00009437"/>
    </source>
</evidence>
<protein>
    <submittedName>
        <fullName evidence="8">LysR family transcriptional regulator</fullName>
    </submittedName>
</protein>
<dbReference type="OrthoDB" id="3388207at2"/>
<feature type="region of interest" description="Disordered" evidence="6">
    <location>
        <begin position="184"/>
        <end position="244"/>
    </location>
</feature>
<evidence type="ECO:0000256" key="5">
    <source>
        <dbReference type="ARBA" id="ARBA00023163"/>
    </source>
</evidence>
<comment type="similarity">
    <text evidence="1">Belongs to the LysR transcriptional regulatory family.</text>
</comment>
<dbReference type="EMBL" id="CP009249">
    <property type="protein sequence ID" value="APT93748.1"/>
    <property type="molecule type" value="Genomic_DNA"/>
</dbReference>
<feature type="domain" description="LysR substrate-binding" evidence="7">
    <location>
        <begin position="29"/>
        <end position="100"/>
    </location>
</feature>
<evidence type="ECO:0000256" key="2">
    <source>
        <dbReference type="ARBA" id="ARBA00023015"/>
    </source>
</evidence>
<evidence type="ECO:0000256" key="4">
    <source>
        <dbReference type="ARBA" id="ARBA00023159"/>
    </source>
</evidence>
<proteinExistence type="inferred from homology"/>
<evidence type="ECO:0000313" key="9">
    <source>
        <dbReference type="Proteomes" id="UP000185491"/>
    </source>
</evidence>
<dbReference type="GO" id="GO:0032993">
    <property type="term" value="C:protein-DNA complex"/>
    <property type="evidence" value="ECO:0007669"/>
    <property type="project" value="TreeGrafter"/>
</dbReference>
<dbReference type="GO" id="GO:0003700">
    <property type="term" value="F:DNA-binding transcription factor activity"/>
    <property type="evidence" value="ECO:0007669"/>
    <property type="project" value="TreeGrafter"/>
</dbReference>
<keyword evidence="9" id="KW-1185">Reference proteome</keyword>
<dbReference type="SUPFAM" id="SSF53850">
    <property type="entry name" value="Periplasmic binding protein-like II"/>
    <property type="match status" value="1"/>
</dbReference>
<dbReference type="Proteomes" id="UP000185491">
    <property type="component" value="Chromosome"/>
</dbReference>
<evidence type="ECO:0000256" key="6">
    <source>
        <dbReference type="SAM" id="MobiDB-lite"/>
    </source>
</evidence>
<evidence type="ECO:0000313" key="8">
    <source>
        <dbReference type="EMBL" id="APT93748.1"/>
    </source>
</evidence>
<keyword evidence="3" id="KW-0238">DNA-binding</keyword>
<organism evidence="8 9">
    <name type="scientific">Corynebacterium phocae</name>
    <dbReference type="NCBI Taxonomy" id="161895"/>
    <lineage>
        <taxon>Bacteria</taxon>
        <taxon>Bacillati</taxon>
        <taxon>Actinomycetota</taxon>
        <taxon>Actinomycetes</taxon>
        <taxon>Mycobacteriales</taxon>
        <taxon>Corynebacteriaceae</taxon>
        <taxon>Corynebacterium</taxon>
    </lineage>
</organism>
<dbReference type="PANTHER" id="PTHR30346:SF0">
    <property type="entry name" value="HCA OPERON TRANSCRIPTIONAL ACTIVATOR HCAR"/>
    <property type="match status" value="1"/>
</dbReference>
<gene>
    <name evidence="8" type="ORF">CPHO_08090</name>
</gene>
<keyword evidence="2" id="KW-0805">Transcription regulation</keyword>
<dbReference type="AlphaFoldDB" id="A0A1L7D6H5"/>
<evidence type="ECO:0000259" key="7">
    <source>
        <dbReference type="Pfam" id="PF03466"/>
    </source>
</evidence>
<dbReference type="Pfam" id="PF03466">
    <property type="entry name" value="LysR_substrate"/>
    <property type="match status" value="1"/>
</dbReference>
<dbReference type="PANTHER" id="PTHR30346">
    <property type="entry name" value="TRANSCRIPTIONAL DUAL REGULATOR HCAR-RELATED"/>
    <property type="match status" value="1"/>
</dbReference>
<dbReference type="RefSeq" id="WP_075736614.1">
    <property type="nucleotide sequence ID" value="NZ_CP009249.1"/>
</dbReference>
<keyword evidence="5" id="KW-0804">Transcription</keyword>
<dbReference type="InterPro" id="IPR005119">
    <property type="entry name" value="LysR_subst-bd"/>
</dbReference>
<evidence type="ECO:0000256" key="3">
    <source>
        <dbReference type="ARBA" id="ARBA00023125"/>
    </source>
</evidence>
<reference evidence="8 9" key="1">
    <citation type="submission" date="2014-08" db="EMBL/GenBank/DDBJ databases">
        <title>Complete genome sequence of Corynebacterium phocae M408/89/1(T)(=DSM 44612(T)), isolated from the common seal (Phoca vitulina).</title>
        <authorList>
            <person name="Ruckert C."/>
            <person name="Albersmeier A."/>
            <person name="Winkler A."/>
            <person name="Kalinowski J."/>
        </authorList>
    </citation>
    <scope>NUCLEOTIDE SEQUENCE [LARGE SCALE GENOMIC DNA]</scope>
    <source>
        <strain evidence="8 9">M408/89/1</strain>
    </source>
</reference>